<accession>A0A937X3E7</accession>
<dbReference type="Gene3D" id="3.40.50.10490">
    <property type="entry name" value="Glucose-6-phosphate isomerase like protein, domain 1"/>
    <property type="match status" value="1"/>
</dbReference>
<dbReference type="Pfam" id="PF22645">
    <property type="entry name" value="GKRP_SIS_N"/>
    <property type="match status" value="1"/>
</dbReference>
<dbReference type="GO" id="GO:0006040">
    <property type="term" value="P:amino sugar metabolic process"/>
    <property type="evidence" value="ECO:0007669"/>
    <property type="project" value="InterPro"/>
</dbReference>
<dbReference type="NCBIfam" id="NF003915">
    <property type="entry name" value="PRK05441.1"/>
    <property type="match status" value="1"/>
</dbReference>
<dbReference type="Pfam" id="PF03702">
    <property type="entry name" value="AnmK"/>
    <property type="match status" value="1"/>
</dbReference>
<dbReference type="EMBL" id="VGJX01000250">
    <property type="protein sequence ID" value="MBM3274558.1"/>
    <property type="molecule type" value="Genomic_DNA"/>
</dbReference>
<dbReference type="HAMAP" id="MF_01270">
    <property type="entry name" value="AnhMurNAc_kinase"/>
    <property type="match status" value="1"/>
</dbReference>
<evidence type="ECO:0000256" key="1">
    <source>
        <dbReference type="SAM" id="MobiDB-lite"/>
    </source>
</evidence>
<name>A0A937X3E7_9BACT</name>
<dbReference type="PROSITE" id="PS50012">
    <property type="entry name" value="RCC1_3"/>
    <property type="match status" value="1"/>
</dbReference>
<keyword evidence="3" id="KW-0418">Kinase</keyword>
<proteinExistence type="inferred from homology"/>
<dbReference type="PANTHER" id="PTHR30605:SF0">
    <property type="entry name" value="ANHYDRO-N-ACETYLMURAMIC ACID KINASE"/>
    <property type="match status" value="1"/>
</dbReference>
<dbReference type="InterPro" id="IPR046348">
    <property type="entry name" value="SIS_dom_sf"/>
</dbReference>
<keyword evidence="3" id="KW-0808">Transferase</keyword>
<sequence>MIRKLTVIGLMSGTSLDGADAALVDFWEESGRTRHRLREFLTLPMPAEFKADLKKLMVAGTIPDLARLNMQVGHFMAEAALAVIHKARIPAAAVDLIGSHGQTIWHDPAKASLQIGESAVIAEATGVTTFCDFRAADIAAGGQGAPLVPYADQELYGEPGRLVGLLNIGGISNLTLLDGRAGGGPKAIMAFDTGPGNVLIDGLCERIWKEPYDRDGHHAHAGQIRPELLRELLAHPFFEQAPPKSTGREVFGDSFLGGVLTRAAALKIKPEDIMATITALTPMAIADAFERFVTERPHAVRVSGGGVHNPVLMRDLGKVLHGIDVTILPDADAKEAVAFALFAYRAAFGQENHVPETTGARRTAILGKLAPGRNFGRIVLEAPAPRPPHGASLDENRRDAGAPGGRQDIQLMVTESRNPATERLDSLSPADLAMLMAEEEYGVTRAVMAAVPDLAAAIATVAGRMQQGGRLYYVGAGTSGRLGVLDASECPPTFSTPQGLVQGIIAGGSEALVRAVEGAEDDWKAGAADFMAHHPSELDTLVGLSASGTAPYVDGALRCAKKLG</sequence>
<protein>
    <submittedName>
        <fullName evidence="3">Anhydro-N-acetylmuramic acid kinase</fullName>
        <ecNumber evidence="3">2.7.1.170</ecNumber>
    </submittedName>
</protein>
<organism evidence="3 4">
    <name type="scientific">Candidatus Tanganyikabacteria bacterium</name>
    <dbReference type="NCBI Taxonomy" id="2961651"/>
    <lineage>
        <taxon>Bacteria</taxon>
        <taxon>Bacillati</taxon>
        <taxon>Candidatus Sericytochromatia</taxon>
        <taxon>Candidatus Tanganyikabacteria</taxon>
    </lineage>
</organism>
<feature type="domain" description="SIS" evidence="2">
    <location>
        <begin position="461"/>
        <end position="564"/>
    </location>
</feature>
<dbReference type="NCBIfam" id="NF007148">
    <property type="entry name" value="PRK09585.3-2"/>
    <property type="match status" value="1"/>
</dbReference>
<evidence type="ECO:0000259" key="2">
    <source>
        <dbReference type="PROSITE" id="PS51464"/>
    </source>
</evidence>
<dbReference type="PROSITE" id="PS51464">
    <property type="entry name" value="SIS"/>
    <property type="match status" value="1"/>
</dbReference>
<dbReference type="SUPFAM" id="SSF53067">
    <property type="entry name" value="Actin-like ATPase domain"/>
    <property type="match status" value="1"/>
</dbReference>
<evidence type="ECO:0000313" key="3">
    <source>
        <dbReference type="EMBL" id="MBM3274558.1"/>
    </source>
</evidence>
<gene>
    <name evidence="3" type="ORF">FJZ00_05370</name>
</gene>
<dbReference type="AlphaFoldDB" id="A0A937X3E7"/>
<dbReference type="InterPro" id="IPR000408">
    <property type="entry name" value="Reg_chr_condens"/>
</dbReference>
<dbReference type="GO" id="GO:0016301">
    <property type="term" value="F:kinase activity"/>
    <property type="evidence" value="ECO:0007669"/>
    <property type="project" value="UniProtKB-KW"/>
</dbReference>
<dbReference type="SUPFAM" id="SSF53697">
    <property type="entry name" value="SIS domain"/>
    <property type="match status" value="1"/>
</dbReference>
<dbReference type="InterPro" id="IPR043129">
    <property type="entry name" value="ATPase_NBD"/>
</dbReference>
<dbReference type="Proteomes" id="UP000703893">
    <property type="component" value="Unassembled WGS sequence"/>
</dbReference>
<dbReference type="Gene3D" id="3.30.420.40">
    <property type="match status" value="2"/>
</dbReference>
<reference evidence="3 4" key="1">
    <citation type="submission" date="2019-03" db="EMBL/GenBank/DDBJ databases">
        <title>Lake Tanganyika Metagenome-Assembled Genomes (MAGs).</title>
        <authorList>
            <person name="Tran P."/>
        </authorList>
    </citation>
    <scope>NUCLEOTIDE SEQUENCE [LARGE SCALE GENOMIC DNA]</scope>
    <source>
        <strain evidence="3">K_DeepCast_65m_m2_236</strain>
    </source>
</reference>
<dbReference type="InterPro" id="IPR001347">
    <property type="entry name" value="SIS_dom"/>
</dbReference>
<feature type="region of interest" description="Disordered" evidence="1">
    <location>
        <begin position="383"/>
        <end position="407"/>
    </location>
</feature>
<dbReference type="GO" id="GO:0016773">
    <property type="term" value="F:phosphotransferase activity, alcohol group as acceptor"/>
    <property type="evidence" value="ECO:0007669"/>
    <property type="project" value="InterPro"/>
</dbReference>
<comment type="caution">
    <text evidence="3">The sequence shown here is derived from an EMBL/GenBank/DDBJ whole genome shotgun (WGS) entry which is preliminary data.</text>
</comment>
<evidence type="ECO:0000313" key="4">
    <source>
        <dbReference type="Proteomes" id="UP000703893"/>
    </source>
</evidence>
<dbReference type="InterPro" id="IPR005338">
    <property type="entry name" value="Anhydro_N_Ac-Mur_kinase"/>
</dbReference>
<dbReference type="GO" id="GO:0009254">
    <property type="term" value="P:peptidoglycan turnover"/>
    <property type="evidence" value="ECO:0007669"/>
    <property type="project" value="InterPro"/>
</dbReference>
<dbReference type="GO" id="GO:0005524">
    <property type="term" value="F:ATP binding"/>
    <property type="evidence" value="ECO:0007669"/>
    <property type="project" value="InterPro"/>
</dbReference>
<feature type="non-terminal residue" evidence="3">
    <location>
        <position position="564"/>
    </location>
</feature>
<dbReference type="EC" id="2.7.1.170" evidence="3"/>
<dbReference type="CDD" id="cd24050">
    <property type="entry name" value="ASKHA_NBD_ANMK"/>
    <property type="match status" value="1"/>
</dbReference>
<dbReference type="PANTHER" id="PTHR30605">
    <property type="entry name" value="ANHYDRO-N-ACETYLMURAMIC ACID KINASE"/>
    <property type="match status" value="1"/>
</dbReference>